<feature type="compositionally biased region" description="Basic and acidic residues" evidence="1">
    <location>
        <begin position="823"/>
        <end position="843"/>
    </location>
</feature>
<feature type="compositionally biased region" description="Basic and acidic residues" evidence="1">
    <location>
        <begin position="438"/>
        <end position="451"/>
    </location>
</feature>
<dbReference type="PANTHER" id="PTHR15012">
    <property type="entry name" value="APICAL PROTEIN/SHROOM-RELATED"/>
    <property type="match status" value="1"/>
</dbReference>
<organism evidence="2 3">
    <name type="scientific">Engystomops pustulosus</name>
    <name type="common">Tungara frog</name>
    <name type="synonym">Physalaemus pustulosus</name>
    <dbReference type="NCBI Taxonomy" id="76066"/>
    <lineage>
        <taxon>Eukaryota</taxon>
        <taxon>Metazoa</taxon>
        <taxon>Chordata</taxon>
        <taxon>Craniata</taxon>
        <taxon>Vertebrata</taxon>
        <taxon>Euteleostomi</taxon>
        <taxon>Amphibia</taxon>
        <taxon>Batrachia</taxon>
        <taxon>Anura</taxon>
        <taxon>Neobatrachia</taxon>
        <taxon>Hyloidea</taxon>
        <taxon>Leptodactylidae</taxon>
        <taxon>Leiuperinae</taxon>
        <taxon>Engystomops</taxon>
    </lineage>
</organism>
<comment type="caution">
    <text evidence="2">The sequence shown here is derived from an EMBL/GenBank/DDBJ whole genome shotgun (WGS) entry which is preliminary data.</text>
</comment>
<evidence type="ECO:0000256" key="1">
    <source>
        <dbReference type="SAM" id="MobiDB-lite"/>
    </source>
</evidence>
<accession>A0AAV6ZX20</accession>
<dbReference type="PANTHER" id="PTHR15012:SF35">
    <property type="entry name" value="PROTEIN SHROOM4"/>
    <property type="match status" value="1"/>
</dbReference>
<dbReference type="EMBL" id="WNYA01000010">
    <property type="protein sequence ID" value="KAG8553903.1"/>
    <property type="molecule type" value="Genomic_DNA"/>
</dbReference>
<feature type="region of interest" description="Disordered" evidence="1">
    <location>
        <begin position="438"/>
        <end position="463"/>
    </location>
</feature>
<feature type="compositionally biased region" description="Basic and acidic residues" evidence="1">
    <location>
        <begin position="1052"/>
        <end position="1062"/>
    </location>
</feature>
<dbReference type="GO" id="GO:0016324">
    <property type="term" value="C:apical plasma membrane"/>
    <property type="evidence" value="ECO:0007669"/>
    <property type="project" value="TreeGrafter"/>
</dbReference>
<protein>
    <submittedName>
        <fullName evidence="2">Uncharacterized protein</fullName>
    </submittedName>
</protein>
<dbReference type="GO" id="GO:0030864">
    <property type="term" value="C:cortical actin cytoskeleton"/>
    <property type="evidence" value="ECO:0007669"/>
    <property type="project" value="TreeGrafter"/>
</dbReference>
<sequence length="1172" mass="135330">MHYPSEAFSISWHSSSKISEHPLQWNILSRHCSTDNRSSIGSMESLDQPGQSYYEGMLSPLEPGMYQNKRDSAYSSFSTSSNISDYSLNKQEDGRYIQTVQCALDTQVENSTHLDKDHYQKSFILPYSTQNLESKNFPPQPPIRRDSLREPKNQFFQRERRASVPSDSFHMPGVWSSQADEFNTLEKTFCSCENINKEIDQYYMLSSQTDKDYKINTFSINDERKTNHWTKLKRKCSANYTKAFNCKNIEEVPFNTDHMTIESVKKSDLEDLKQSETNISSEEASKTKNLQLAVTENCNYLRDKFKEESKENEKRYKCNEHFEISYQSTGQSSNSTSLLCSSSDTIVRIPNVANTLSSQSNNDVDEQNLHCSINTLTHGVSQEETVGPIKKPVSSHQSSAQMRRKSGRFATNLRNEIQRRKAQLQKSKDSINMLSAEESIKEKSTSFESHSELVPPQPPPKNKILILENKRDSGEKWKSSKDHKHEVKKNGDVIDQDKEIHILEKGLPIIKDLLLTPSQNKTSNEKFRLNASNTHHQESYFQNKNQINHQKNTEQRFSYSTRNYQEVACMPPKHDNLQNQWVPVLTSKPSSHNIWKDEDEISNGFMKIIVEYKDSLGLEQKSEVCCNADALKNKCDDQLPTENLDKHTHGDNACYMDDYFSDSERKWNLTQFSSELPVNEREVTYRTNLGQDKLALEMRKSNDFILTEKIRSPRQFLEFQNHVSLHEPNDDNKWTLYTEHKQQPLTNSTRRAEDQLNEIIVEKISPPITRMIDENMLMPFSDRKKFFEDVSKRSMLSGTRLEKQIKTFCPGLPDTPLTQTIVKDPRRHSDTRTQDAAPPKRQDSGLPYYDLCLNPMVDPKMSFNEDKPSTFTCGFRACVCCSNELCPALLKRNLPASPHSYHCQHHHHHRLTNCADYLCPSLCNILEEGSSPYVEQWHMTKPLSQDIPLKKWNRHVDINRKCSQSVSDLHHFISGHQHPGLFNPCCDDNDHKWSQGCKRISSYKLTHENLIRPPNFASFQDRHRESSFSRNRAYSLSHLNLEYLALQNKVKSSPDKFQEKKSSAQPKKQGPPRPPPPNWEKYKEYKASKQIPKSRLYYNARSVSEFDRDINEIRQSSHSLPGERTSANAGCKNFSPAVNEFNNVKEQPEVKSAFQVSLEYSSAVSPNQIASM</sequence>
<dbReference type="InterPro" id="IPR027685">
    <property type="entry name" value="Shroom_fam"/>
</dbReference>
<dbReference type="GO" id="GO:0005912">
    <property type="term" value="C:adherens junction"/>
    <property type="evidence" value="ECO:0007669"/>
    <property type="project" value="TreeGrafter"/>
</dbReference>
<feature type="region of interest" description="Disordered" evidence="1">
    <location>
        <begin position="1052"/>
        <end position="1080"/>
    </location>
</feature>
<evidence type="ECO:0000313" key="2">
    <source>
        <dbReference type="EMBL" id="KAG8553902.1"/>
    </source>
</evidence>
<dbReference type="Proteomes" id="UP000824782">
    <property type="component" value="Unassembled WGS sequence"/>
</dbReference>
<keyword evidence="3" id="KW-1185">Reference proteome</keyword>
<feature type="compositionally biased region" description="Pro residues" evidence="1">
    <location>
        <begin position="1069"/>
        <end position="1078"/>
    </location>
</feature>
<dbReference type="AlphaFoldDB" id="A0AAV6ZX20"/>
<name>A0AAV6ZX20_ENGPU</name>
<feature type="region of interest" description="Disordered" evidence="1">
    <location>
        <begin position="816"/>
        <end position="845"/>
    </location>
</feature>
<dbReference type="GO" id="GO:0007015">
    <property type="term" value="P:actin filament organization"/>
    <property type="evidence" value="ECO:0007669"/>
    <property type="project" value="TreeGrafter"/>
</dbReference>
<proteinExistence type="predicted"/>
<reference evidence="2" key="1">
    <citation type="thesis" date="2020" institute="ProQuest LLC" country="789 East Eisenhower Parkway, Ann Arbor, MI, USA">
        <title>Comparative Genomics and Chromosome Evolution.</title>
        <authorList>
            <person name="Mudd A.B."/>
        </authorList>
    </citation>
    <scope>NUCLEOTIDE SEQUENCE</scope>
    <source>
        <strain evidence="2">237g6f4</strain>
        <tissue evidence="2">Blood</tissue>
    </source>
</reference>
<dbReference type="GO" id="GO:0051015">
    <property type="term" value="F:actin filament binding"/>
    <property type="evidence" value="ECO:0007669"/>
    <property type="project" value="InterPro"/>
</dbReference>
<dbReference type="GO" id="GO:0043296">
    <property type="term" value="C:apical junction complex"/>
    <property type="evidence" value="ECO:0007669"/>
    <property type="project" value="TreeGrafter"/>
</dbReference>
<dbReference type="EMBL" id="WNYA01000010">
    <property type="protein sequence ID" value="KAG8553902.1"/>
    <property type="molecule type" value="Genomic_DNA"/>
</dbReference>
<evidence type="ECO:0000313" key="3">
    <source>
        <dbReference type="Proteomes" id="UP000824782"/>
    </source>
</evidence>
<dbReference type="EMBL" id="WNYA01000010">
    <property type="protein sequence ID" value="KAG8553901.1"/>
    <property type="molecule type" value="Genomic_DNA"/>
</dbReference>
<gene>
    <name evidence="2" type="ORF">GDO81_003592</name>
</gene>